<organism evidence="12 13">
    <name type="scientific">Melioribacter roseus (strain DSM 23840 / JCM 17771 / VKM B-2668 / P3M-2)</name>
    <dbReference type="NCBI Taxonomy" id="1191523"/>
    <lineage>
        <taxon>Bacteria</taxon>
        <taxon>Pseudomonadati</taxon>
        <taxon>Ignavibacteriota</taxon>
        <taxon>Ignavibacteria</taxon>
        <taxon>Ignavibacteriales</taxon>
        <taxon>Melioribacteraceae</taxon>
        <taxon>Melioribacter</taxon>
    </lineage>
</organism>
<keyword evidence="9 10" id="KW-0227">DNA damage</keyword>
<feature type="domain" description="RecF/RecN/SMC N-terminal" evidence="11">
    <location>
        <begin position="3"/>
        <end position="353"/>
    </location>
</feature>
<sequence length="359" mass="41757">MRNFRLHEDTSVEFSNKLNFLVGGNGQGKTSILEAIYYLCTTKNLLSSSDSDTITFGRQFMEIKGVIEDLAVHSVRLNYDTRRKYYYLDDKIIPNSAEIIGKFPIVTLIQADHQLTQGSPSDRRKFVDSTLSQLSHSYLDIYIDYNKILRQRSNLLSQIRENRNLNLYDQLEAWTESLILKGAQIIEHRNKFVSEFNGYLKNAYQYIMGDVETPFISYSTLCSPEENIAVEFRKQIDSVKEEEIRRGVNLIGPHRDDLLFLINDKELKKYGSQGQHKTFQIALKFAQFFYIKERINRTPVFLMDDVFGELDKYRAEKISAYLSEIGQAFITMTDLTYYEELNNDNRLITVENGKAKIVN</sequence>
<dbReference type="GO" id="GO:0006260">
    <property type="term" value="P:DNA replication"/>
    <property type="evidence" value="ECO:0007669"/>
    <property type="project" value="UniProtKB-UniRule"/>
</dbReference>
<evidence type="ECO:0000256" key="7">
    <source>
        <dbReference type="ARBA" id="ARBA00022840"/>
    </source>
</evidence>
<accession>I6YUN5</accession>
<dbReference type="NCBIfam" id="TIGR00611">
    <property type="entry name" value="recf"/>
    <property type="match status" value="1"/>
</dbReference>
<dbReference type="EMBL" id="CP003557">
    <property type="protein sequence ID" value="AFN74277.1"/>
    <property type="molecule type" value="Genomic_DNA"/>
</dbReference>
<evidence type="ECO:0000256" key="1">
    <source>
        <dbReference type="ARBA" id="ARBA00004496"/>
    </source>
</evidence>
<dbReference type="Pfam" id="PF02463">
    <property type="entry name" value="SMC_N"/>
    <property type="match status" value="1"/>
</dbReference>
<feature type="binding site" evidence="9">
    <location>
        <begin position="23"/>
        <end position="30"/>
    </location>
    <ligand>
        <name>ATP</name>
        <dbReference type="ChEBI" id="CHEBI:30616"/>
    </ligand>
</feature>
<dbReference type="KEGG" id="mro:MROS_1037"/>
<reference evidence="12 13" key="1">
    <citation type="journal article" date="2013" name="PLoS ONE">
        <title>Genomic analysis of Melioribacter roseus, facultatively anaerobic organotrophic bacterium representing a novel deep lineage within Bacteriodetes/Chlorobi group.</title>
        <authorList>
            <person name="Kadnikov V.V."/>
            <person name="Mardanov A.V."/>
            <person name="Podosokorskaya O.A."/>
            <person name="Gavrilov S.N."/>
            <person name="Kublanov I.V."/>
            <person name="Beletsky A.V."/>
            <person name="Bonch-Osmolovskaya E.A."/>
            <person name="Ravin N.V."/>
        </authorList>
    </citation>
    <scope>NUCLEOTIDE SEQUENCE [LARGE SCALE GENOMIC DNA]</scope>
    <source>
        <strain evidence="13">JCM 17771 / P3M-2</strain>
    </source>
</reference>
<keyword evidence="7 9" id="KW-0067">ATP-binding</keyword>
<dbReference type="PANTHER" id="PTHR32182:SF0">
    <property type="entry name" value="DNA REPLICATION AND REPAIR PROTEIN RECF"/>
    <property type="match status" value="1"/>
</dbReference>
<evidence type="ECO:0000256" key="5">
    <source>
        <dbReference type="ARBA" id="ARBA00022705"/>
    </source>
</evidence>
<dbReference type="HOGENOM" id="CLU_040267_0_1_10"/>
<dbReference type="PANTHER" id="PTHR32182">
    <property type="entry name" value="DNA REPLICATION AND REPAIR PROTEIN RECF"/>
    <property type="match status" value="1"/>
</dbReference>
<dbReference type="InterPro" id="IPR003395">
    <property type="entry name" value="RecF/RecN/SMC_N"/>
</dbReference>
<gene>
    <name evidence="9" type="primary">recF</name>
    <name evidence="12" type="ordered locus">MROS_1037</name>
</gene>
<evidence type="ECO:0000256" key="9">
    <source>
        <dbReference type="HAMAP-Rule" id="MF_00365"/>
    </source>
</evidence>
<evidence type="ECO:0000256" key="2">
    <source>
        <dbReference type="ARBA" id="ARBA00008016"/>
    </source>
</evidence>
<dbReference type="InterPro" id="IPR001238">
    <property type="entry name" value="DNA-binding_RecF"/>
</dbReference>
<dbReference type="SUPFAM" id="SSF52540">
    <property type="entry name" value="P-loop containing nucleoside triphosphate hydrolases"/>
    <property type="match status" value="1"/>
</dbReference>
<evidence type="ECO:0000259" key="11">
    <source>
        <dbReference type="Pfam" id="PF02463"/>
    </source>
</evidence>
<dbReference type="HAMAP" id="MF_00365">
    <property type="entry name" value="RecF"/>
    <property type="match status" value="1"/>
</dbReference>
<evidence type="ECO:0000256" key="3">
    <source>
        <dbReference type="ARBA" id="ARBA00020170"/>
    </source>
</evidence>
<dbReference type="GO" id="GO:0009432">
    <property type="term" value="P:SOS response"/>
    <property type="evidence" value="ECO:0007669"/>
    <property type="project" value="UniProtKB-UniRule"/>
</dbReference>
<comment type="subcellular location">
    <subcellularLocation>
        <location evidence="1 9 10">Cytoplasm</location>
    </subcellularLocation>
</comment>
<dbReference type="InterPro" id="IPR027417">
    <property type="entry name" value="P-loop_NTPase"/>
</dbReference>
<keyword evidence="9 10" id="KW-0234">DNA repair</keyword>
<dbReference type="Gene3D" id="3.40.50.300">
    <property type="entry name" value="P-loop containing nucleotide triphosphate hydrolases"/>
    <property type="match status" value="1"/>
</dbReference>
<protein>
    <recommendedName>
        <fullName evidence="3 9">DNA replication and repair protein RecF</fullName>
    </recommendedName>
</protein>
<dbReference type="GO" id="GO:0003697">
    <property type="term" value="F:single-stranded DNA binding"/>
    <property type="evidence" value="ECO:0007669"/>
    <property type="project" value="UniProtKB-UniRule"/>
</dbReference>
<evidence type="ECO:0000256" key="4">
    <source>
        <dbReference type="ARBA" id="ARBA00022490"/>
    </source>
</evidence>
<keyword evidence="8 9" id="KW-0238">DNA-binding</keyword>
<dbReference type="GO" id="GO:0005737">
    <property type="term" value="C:cytoplasm"/>
    <property type="evidence" value="ECO:0007669"/>
    <property type="project" value="UniProtKB-SubCell"/>
</dbReference>
<evidence type="ECO:0000256" key="6">
    <source>
        <dbReference type="ARBA" id="ARBA00022741"/>
    </source>
</evidence>
<keyword evidence="6 9" id="KW-0547">Nucleotide-binding</keyword>
<dbReference type="PATRIC" id="fig|1191523.3.peg.1097"/>
<dbReference type="GO" id="GO:0006302">
    <property type="term" value="P:double-strand break repair"/>
    <property type="evidence" value="ECO:0007669"/>
    <property type="project" value="TreeGrafter"/>
</dbReference>
<dbReference type="Gene3D" id="1.20.1050.90">
    <property type="entry name" value="RecF/RecN/SMC, N-terminal domain"/>
    <property type="match status" value="1"/>
</dbReference>
<dbReference type="InterPro" id="IPR042174">
    <property type="entry name" value="RecF_2"/>
</dbReference>
<keyword evidence="13" id="KW-1185">Reference proteome</keyword>
<evidence type="ECO:0000256" key="10">
    <source>
        <dbReference type="RuleBase" id="RU000578"/>
    </source>
</evidence>
<dbReference type="PROSITE" id="PS00618">
    <property type="entry name" value="RECF_2"/>
    <property type="match status" value="1"/>
</dbReference>
<dbReference type="GO" id="GO:0005524">
    <property type="term" value="F:ATP binding"/>
    <property type="evidence" value="ECO:0007669"/>
    <property type="project" value="UniProtKB-UniRule"/>
</dbReference>
<dbReference type="GO" id="GO:0000731">
    <property type="term" value="P:DNA synthesis involved in DNA repair"/>
    <property type="evidence" value="ECO:0007669"/>
    <property type="project" value="TreeGrafter"/>
</dbReference>
<evidence type="ECO:0000313" key="13">
    <source>
        <dbReference type="Proteomes" id="UP000009011"/>
    </source>
</evidence>
<dbReference type="Proteomes" id="UP000009011">
    <property type="component" value="Chromosome"/>
</dbReference>
<keyword evidence="9 10" id="KW-0742">SOS response</keyword>
<dbReference type="STRING" id="1191523.MROS_1037"/>
<comment type="similarity">
    <text evidence="2 9 10">Belongs to the RecF family.</text>
</comment>
<evidence type="ECO:0000256" key="8">
    <source>
        <dbReference type="ARBA" id="ARBA00023125"/>
    </source>
</evidence>
<name>I6YUN5_MELRP</name>
<keyword evidence="5 9" id="KW-0235">DNA replication</keyword>
<comment type="function">
    <text evidence="9 10">The RecF protein is involved in DNA metabolism; it is required for DNA replication and normal SOS inducibility. RecF binds preferentially to single-stranded, linear DNA. It also seems to bind ATP.</text>
</comment>
<dbReference type="AlphaFoldDB" id="I6YUN5"/>
<evidence type="ECO:0000313" key="12">
    <source>
        <dbReference type="EMBL" id="AFN74277.1"/>
    </source>
</evidence>
<dbReference type="eggNOG" id="COG1195">
    <property type="taxonomic scope" value="Bacteria"/>
</dbReference>
<dbReference type="InterPro" id="IPR018078">
    <property type="entry name" value="DNA-binding_RecF_CS"/>
</dbReference>
<keyword evidence="4 9" id="KW-0963">Cytoplasm</keyword>
<proteinExistence type="inferred from homology"/>